<keyword evidence="3 9" id="KW-0812">Transmembrane</keyword>
<dbReference type="GO" id="GO:0005886">
    <property type="term" value="C:plasma membrane"/>
    <property type="evidence" value="ECO:0007669"/>
    <property type="project" value="UniProtKB-SubCell"/>
</dbReference>
<evidence type="ECO:0000313" key="12">
    <source>
        <dbReference type="EMBL" id="CAF1139260.1"/>
    </source>
</evidence>
<dbReference type="EMBL" id="CAJNOQ010006559">
    <property type="protein sequence ID" value="CAF1139260.1"/>
    <property type="molecule type" value="Genomic_DNA"/>
</dbReference>
<keyword evidence="5" id="KW-0297">G-protein coupled receptor</keyword>
<feature type="transmembrane region" description="Helical" evidence="9">
    <location>
        <begin position="140"/>
        <end position="168"/>
    </location>
</feature>
<gene>
    <name evidence="12" type="ORF">GPM918_LOCUS20596</name>
    <name evidence="11" type="ORF">OVA965_LOCUS10888</name>
    <name evidence="14" type="ORF">SRO942_LOCUS20593</name>
    <name evidence="13" type="ORF">TMI583_LOCUS10884</name>
</gene>
<dbReference type="PANTHER" id="PTHR24228:SF59">
    <property type="entry name" value="NEUROPEPTIDE RECEPTOR 15"/>
    <property type="match status" value="1"/>
</dbReference>
<dbReference type="EMBL" id="CAJOBA010004107">
    <property type="protein sequence ID" value="CAF3703145.1"/>
    <property type="molecule type" value="Genomic_DNA"/>
</dbReference>
<feature type="transmembrane region" description="Helical" evidence="9">
    <location>
        <begin position="99"/>
        <end position="119"/>
    </location>
</feature>
<evidence type="ECO:0000313" key="15">
    <source>
        <dbReference type="Proteomes" id="UP000663829"/>
    </source>
</evidence>
<protein>
    <recommendedName>
        <fullName evidence="10">G-protein coupled receptors family 1 profile domain-containing protein</fullName>
    </recommendedName>
</protein>
<dbReference type="PROSITE" id="PS50262">
    <property type="entry name" value="G_PROTEIN_RECEP_F1_2"/>
    <property type="match status" value="1"/>
</dbReference>
<feature type="transmembrane region" description="Helical" evidence="9">
    <location>
        <begin position="55"/>
        <end position="73"/>
    </location>
</feature>
<keyword evidence="15" id="KW-1185">Reference proteome</keyword>
<evidence type="ECO:0000256" key="6">
    <source>
        <dbReference type="ARBA" id="ARBA00023136"/>
    </source>
</evidence>
<dbReference type="InterPro" id="IPR017452">
    <property type="entry name" value="GPCR_Rhodpsn_7TM"/>
</dbReference>
<comment type="subcellular location">
    <subcellularLocation>
        <location evidence="1">Cell membrane</location>
        <topology evidence="1">Multi-pass membrane protein</topology>
    </subcellularLocation>
</comment>
<keyword evidence="7" id="KW-0675">Receptor</keyword>
<dbReference type="EMBL" id="CAJNOK010004106">
    <property type="protein sequence ID" value="CAF0926066.1"/>
    <property type="molecule type" value="Genomic_DNA"/>
</dbReference>
<evidence type="ECO:0000313" key="14">
    <source>
        <dbReference type="EMBL" id="CAF3902967.1"/>
    </source>
</evidence>
<evidence type="ECO:0000259" key="10">
    <source>
        <dbReference type="PROSITE" id="PS50262"/>
    </source>
</evidence>
<dbReference type="GO" id="GO:0004930">
    <property type="term" value="F:G protein-coupled receptor activity"/>
    <property type="evidence" value="ECO:0007669"/>
    <property type="project" value="UniProtKB-KW"/>
</dbReference>
<dbReference type="Proteomes" id="UP000681722">
    <property type="component" value="Unassembled WGS sequence"/>
</dbReference>
<keyword evidence="4 9" id="KW-1133">Transmembrane helix</keyword>
<proteinExistence type="predicted"/>
<sequence length="326" mass="38868">MSDNNLSNCEQVSSNEDFIYYSKICFGLSFPAVVIHIIFWLHISFYHQLRKRSMLWIYNYMLCDLVYLMQFYIEYGTRISSLICHIHSLLRGFLCYLESYTGIYLSSIESYLLVGLNLCRYLHIVRNVNLFHHSQRIWNLLIISMLSLYIIALLSLIFQINILHIGYVHTTSRMMPCHIDLILGIDEYINITLVIIIPVLLNGLFTLLIFLHVRKSRSNIQRCQHKQQILLLIQLFVLYFVWLTLWSPHVIISYRLLEFGDISQYTKICALSRIIIDPLIFILLDKRFYKQWKQTGQCLLRLQQQRRHRRIQPQIQIITNTTNVKQ</sequence>
<dbReference type="Gene3D" id="1.20.1070.10">
    <property type="entry name" value="Rhodopsin 7-helix transmembrane proteins"/>
    <property type="match status" value="1"/>
</dbReference>
<evidence type="ECO:0000256" key="7">
    <source>
        <dbReference type="ARBA" id="ARBA00023170"/>
    </source>
</evidence>
<keyword evidence="8" id="KW-0807">Transducer</keyword>
<reference evidence="12" key="1">
    <citation type="submission" date="2021-02" db="EMBL/GenBank/DDBJ databases">
        <authorList>
            <person name="Nowell W R."/>
        </authorList>
    </citation>
    <scope>NUCLEOTIDE SEQUENCE</scope>
</reference>
<feature type="domain" description="G-protein coupled receptors family 1 profile" evidence="10">
    <location>
        <begin position="35"/>
        <end position="281"/>
    </location>
</feature>
<evidence type="ECO:0000256" key="4">
    <source>
        <dbReference type="ARBA" id="ARBA00022989"/>
    </source>
</evidence>
<evidence type="ECO:0000256" key="3">
    <source>
        <dbReference type="ARBA" id="ARBA00022692"/>
    </source>
</evidence>
<feature type="transmembrane region" description="Helical" evidence="9">
    <location>
        <begin position="188"/>
        <end position="211"/>
    </location>
</feature>
<name>A0A814RXH5_9BILA</name>
<keyword evidence="6 9" id="KW-0472">Membrane</keyword>
<evidence type="ECO:0000256" key="9">
    <source>
        <dbReference type="SAM" id="Phobius"/>
    </source>
</evidence>
<dbReference type="SUPFAM" id="SSF81321">
    <property type="entry name" value="Family A G protein-coupled receptor-like"/>
    <property type="match status" value="1"/>
</dbReference>
<feature type="transmembrane region" description="Helical" evidence="9">
    <location>
        <begin position="231"/>
        <end position="252"/>
    </location>
</feature>
<dbReference type="Proteomes" id="UP000677228">
    <property type="component" value="Unassembled WGS sequence"/>
</dbReference>
<dbReference type="AlphaFoldDB" id="A0A814RXH5"/>
<evidence type="ECO:0000256" key="5">
    <source>
        <dbReference type="ARBA" id="ARBA00023040"/>
    </source>
</evidence>
<evidence type="ECO:0000313" key="11">
    <source>
        <dbReference type="EMBL" id="CAF0926066.1"/>
    </source>
</evidence>
<dbReference type="Proteomes" id="UP000682733">
    <property type="component" value="Unassembled WGS sequence"/>
</dbReference>
<evidence type="ECO:0000256" key="8">
    <source>
        <dbReference type="ARBA" id="ARBA00023224"/>
    </source>
</evidence>
<keyword evidence="2" id="KW-1003">Cell membrane</keyword>
<accession>A0A814RXH5</accession>
<feature type="transmembrane region" description="Helical" evidence="9">
    <location>
        <begin position="20"/>
        <end position="43"/>
    </location>
</feature>
<feature type="transmembrane region" description="Helical" evidence="9">
    <location>
        <begin position="264"/>
        <end position="284"/>
    </location>
</feature>
<evidence type="ECO:0000256" key="1">
    <source>
        <dbReference type="ARBA" id="ARBA00004651"/>
    </source>
</evidence>
<comment type="caution">
    <text evidence="12">The sequence shown here is derived from an EMBL/GenBank/DDBJ whole genome shotgun (WGS) entry which is preliminary data.</text>
</comment>
<evidence type="ECO:0000313" key="13">
    <source>
        <dbReference type="EMBL" id="CAF3703145.1"/>
    </source>
</evidence>
<organism evidence="12 15">
    <name type="scientific">Didymodactylos carnosus</name>
    <dbReference type="NCBI Taxonomy" id="1234261"/>
    <lineage>
        <taxon>Eukaryota</taxon>
        <taxon>Metazoa</taxon>
        <taxon>Spiralia</taxon>
        <taxon>Gnathifera</taxon>
        <taxon>Rotifera</taxon>
        <taxon>Eurotatoria</taxon>
        <taxon>Bdelloidea</taxon>
        <taxon>Philodinida</taxon>
        <taxon>Philodinidae</taxon>
        <taxon>Didymodactylos</taxon>
    </lineage>
</organism>
<dbReference type="PANTHER" id="PTHR24228">
    <property type="entry name" value="B2 BRADYKININ RECEPTOR/ANGIOTENSIN II RECEPTOR"/>
    <property type="match status" value="1"/>
</dbReference>
<dbReference type="Proteomes" id="UP000663829">
    <property type="component" value="Unassembled WGS sequence"/>
</dbReference>
<dbReference type="EMBL" id="CAJOBC010006559">
    <property type="protein sequence ID" value="CAF3902967.1"/>
    <property type="molecule type" value="Genomic_DNA"/>
</dbReference>
<evidence type="ECO:0000256" key="2">
    <source>
        <dbReference type="ARBA" id="ARBA00022475"/>
    </source>
</evidence>